<sequence>MTTLKLKVGNDIGNNKMKVIVNGELHTQPTAIKKTIEAPFSADVDPNVILNSLDENLFVTILSPSVAPGQYYIGHSAVLKEAAENIVLGTSKAGQDITVVGTLGTIAGALVKKYPDKDEIKASIDMAIALPITQFEEKDARLYESKFLALTPIANGHLAHSEHIVTVHLGARQVKVTITFEYVRCVQEGSAVCFALIYSAEADSNESGLIIPKYRKDELLSPLRAFIPYEDGAELSEEELDSLQEILEIMYDIEIKRGEKNWIDEDGEIYATFQNKKGKVILESVTCSGKYFESRRVLHVDIGDGTTELPVTEGTSILREYIDGIPQGVGQALERSIPYFNKETFITDNNRQFLADVLADKRHKYHAKAVKATDEHFLSQAKTIAGRVEAQLQKTRGLVDVVSIYGGGSIALQKKLMPLIKKDVEKREIFLFYISKEFAVNMNAWGLWVFVNTPIFDTLKATPLQKA</sequence>
<evidence type="ECO:0000259" key="1">
    <source>
        <dbReference type="Pfam" id="PF21522"/>
    </source>
</evidence>
<name>A0ABT4I3K4_9BACL</name>
<proteinExistence type="predicted"/>
<reference evidence="2" key="1">
    <citation type="submission" date="2022-09" db="EMBL/GenBank/DDBJ databases">
        <title>Genome analysis and characterization of larvicidal activity of Brevibacillus strains.</title>
        <authorList>
            <person name="Patrusheva E.V."/>
            <person name="Izotova A.O."/>
            <person name="Toshchakov S.V."/>
            <person name="Sineoky S.P."/>
        </authorList>
    </citation>
    <scope>NUCLEOTIDE SEQUENCE</scope>
    <source>
        <strain evidence="2">VKPM_B-13244</strain>
    </source>
</reference>
<dbReference type="SUPFAM" id="SSF53067">
    <property type="entry name" value="Actin-like ATPase domain"/>
    <property type="match status" value="1"/>
</dbReference>
<dbReference type="Gene3D" id="3.30.420.40">
    <property type="match status" value="2"/>
</dbReference>
<evidence type="ECO:0000313" key="2">
    <source>
        <dbReference type="EMBL" id="MCZ0833433.1"/>
    </source>
</evidence>
<dbReference type="InterPro" id="IPR043129">
    <property type="entry name" value="ATPase_NBD"/>
</dbReference>
<evidence type="ECO:0000313" key="3">
    <source>
        <dbReference type="Proteomes" id="UP001067708"/>
    </source>
</evidence>
<comment type="caution">
    <text evidence="2">The sequence shown here is derived from an EMBL/GenBank/DDBJ whole genome shotgun (WGS) entry which is preliminary data.</text>
</comment>
<protein>
    <recommendedName>
        <fullName evidence="1">Actin homologue MreB-like C-terminal domain-containing protein</fullName>
    </recommendedName>
</protein>
<organism evidence="2 3">
    <name type="scientific">Brevibacillus halotolerans</name>
    <dbReference type="NCBI Taxonomy" id="1507437"/>
    <lineage>
        <taxon>Bacteria</taxon>
        <taxon>Bacillati</taxon>
        <taxon>Bacillota</taxon>
        <taxon>Bacilli</taxon>
        <taxon>Bacillales</taxon>
        <taxon>Paenibacillaceae</taxon>
        <taxon>Brevibacillus</taxon>
    </lineage>
</organism>
<dbReference type="RefSeq" id="WP_258418379.1">
    <property type="nucleotide sequence ID" value="NZ_JAPTNG010000023.1"/>
</dbReference>
<dbReference type="InterPro" id="IPR049067">
    <property type="entry name" value="MreB-like_C"/>
</dbReference>
<feature type="domain" description="Actin homologue MreB-like C-terminal" evidence="1">
    <location>
        <begin position="300"/>
        <end position="417"/>
    </location>
</feature>
<dbReference type="CDD" id="cd24023">
    <property type="entry name" value="ASKHA_NBD_ParM_Alp7A-like"/>
    <property type="match status" value="1"/>
</dbReference>
<keyword evidence="3" id="KW-1185">Reference proteome</keyword>
<dbReference type="Proteomes" id="UP001067708">
    <property type="component" value="Unassembled WGS sequence"/>
</dbReference>
<accession>A0ABT4I3K4</accession>
<dbReference type="EMBL" id="JAPTNG010000023">
    <property type="protein sequence ID" value="MCZ0833433.1"/>
    <property type="molecule type" value="Genomic_DNA"/>
</dbReference>
<gene>
    <name evidence="2" type="ORF">O0535_22250</name>
</gene>
<dbReference type="Pfam" id="PF21522">
    <property type="entry name" value="MreB-like_C"/>
    <property type="match status" value="1"/>
</dbReference>